<accession>A0A6J4JJ30</accession>
<feature type="non-terminal residue" evidence="2">
    <location>
        <position position="33"/>
    </location>
</feature>
<sequence length="33" mass="3820">RRRRWPCSRPRSLASSTLRNGSSISFHPHIGMI</sequence>
<evidence type="ECO:0000313" key="2">
    <source>
        <dbReference type="EMBL" id="CAA9278859.1"/>
    </source>
</evidence>
<evidence type="ECO:0000256" key="1">
    <source>
        <dbReference type="SAM" id="MobiDB-lite"/>
    </source>
</evidence>
<protein>
    <submittedName>
        <fullName evidence="2">Uncharacterized protein</fullName>
    </submittedName>
</protein>
<dbReference type="AlphaFoldDB" id="A0A6J4JJ30"/>
<gene>
    <name evidence="2" type="ORF">AVDCRST_MAG93-3048</name>
</gene>
<feature type="non-terminal residue" evidence="2">
    <location>
        <position position="1"/>
    </location>
</feature>
<proteinExistence type="predicted"/>
<feature type="region of interest" description="Disordered" evidence="1">
    <location>
        <begin position="1"/>
        <end position="20"/>
    </location>
</feature>
<name>A0A6J4JJ30_9CHLR</name>
<reference evidence="2" key="1">
    <citation type="submission" date="2020-02" db="EMBL/GenBank/DDBJ databases">
        <authorList>
            <person name="Meier V. D."/>
        </authorList>
    </citation>
    <scope>NUCLEOTIDE SEQUENCE</scope>
    <source>
        <strain evidence="2">AVDCRST_MAG93</strain>
    </source>
</reference>
<dbReference type="EMBL" id="CADCTR010001047">
    <property type="protein sequence ID" value="CAA9278859.1"/>
    <property type="molecule type" value="Genomic_DNA"/>
</dbReference>
<organism evidence="2">
    <name type="scientific">uncultured Chloroflexia bacterium</name>
    <dbReference type="NCBI Taxonomy" id="1672391"/>
    <lineage>
        <taxon>Bacteria</taxon>
        <taxon>Bacillati</taxon>
        <taxon>Chloroflexota</taxon>
        <taxon>Chloroflexia</taxon>
        <taxon>environmental samples</taxon>
    </lineage>
</organism>